<dbReference type="KEGG" id="ptc:phytr_7020"/>
<feature type="transmembrane region" description="Helical" evidence="8">
    <location>
        <begin position="364"/>
        <end position="390"/>
    </location>
</feature>
<dbReference type="PANTHER" id="PTHR43528">
    <property type="entry name" value="ALPHA-KETOGLUTARATE PERMEASE"/>
    <property type="match status" value="1"/>
</dbReference>
<dbReference type="GO" id="GO:0005886">
    <property type="term" value="C:plasma membrane"/>
    <property type="evidence" value="ECO:0007669"/>
    <property type="project" value="UniProtKB-SubCell"/>
</dbReference>
<dbReference type="PROSITE" id="PS50850">
    <property type="entry name" value="MFS"/>
    <property type="match status" value="1"/>
</dbReference>
<evidence type="ECO:0000256" key="2">
    <source>
        <dbReference type="ARBA" id="ARBA00022448"/>
    </source>
</evidence>
<evidence type="ECO:0000313" key="11">
    <source>
        <dbReference type="Proteomes" id="UP000241762"/>
    </source>
</evidence>
<dbReference type="GO" id="GO:0015293">
    <property type="term" value="F:symporter activity"/>
    <property type="evidence" value="ECO:0007669"/>
    <property type="project" value="UniProtKB-KW"/>
</dbReference>
<keyword evidence="5" id="KW-0769">Symport</keyword>
<feature type="transmembrane region" description="Helical" evidence="8">
    <location>
        <begin position="91"/>
        <end position="112"/>
    </location>
</feature>
<evidence type="ECO:0000256" key="8">
    <source>
        <dbReference type="SAM" id="Phobius"/>
    </source>
</evidence>
<accession>A0A2P1P8N9</accession>
<feature type="transmembrane region" description="Helical" evidence="8">
    <location>
        <begin position="273"/>
        <end position="293"/>
    </location>
</feature>
<feature type="transmembrane region" description="Helical" evidence="8">
    <location>
        <begin position="124"/>
        <end position="146"/>
    </location>
</feature>
<feature type="transmembrane region" description="Helical" evidence="8">
    <location>
        <begin position="396"/>
        <end position="415"/>
    </location>
</feature>
<dbReference type="OrthoDB" id="975789at2"/>
<dbReference type="InterPro" id="IPR011701">
    <property type="entry name" value="MFS"/>
</dbReference>
<dbReference type="Gene3D" id="1.20.1250.20">
    <property type="entry name" value="MFS general substrate transporter like domains"/>
    <property type="match status" value="1"/>
</dbReference>
<keyword evidence="6 8" id="KW-1133">Transmembrane helix</keyword>
<keyword evidence="7 8" id="KW-0472">Membrane</keyword>
<keyword evidence="4 8" id="KW-0812">Transmembrane</keyword>
<evidence type="ECO:0000256" key="5">
    <source>
        <dbReference type="ARBA" id="ARBA00022847"/>
    </source>
</evidence>
<evidence type="ECO:0000313" key="10">
    <source>
        <dbReference type="EMBL" id="AVP87642.1"/>
    </source>
</evidence>
<evidence type="ECO:0000256" key="7">
    <source>
        <dbReference type="ARBA" id="ARBA00023136"/>
    </source>
</evidence>
<feature type="transmembrane region" description="Helical" evidence="8">
    <location>
        <begin position="186"/>
        <end position="206"/>
    </location>
</feature>
<reference evidence="10 11" key="1">
    <citation type="submission" date="2018-03" db="EMBL/GenBank/DDBJ databases">
        <title>A gene transfer event suggests a long-term partnership between eustigmatophyte algae and a novel lineage of endosymbiotic bacteria.</title>
        <authorList>
            <person name="Yurchenko T."/>
            <person name="Sevcikova T."/>
            <person name="Pribyl P."/>
            <person name="El Karkouri K."/>
            <person name="Klimes V."/>
            <person name="Amaral R."/>
            <person name="Zbrankova V."/>
            <person name="Kim E."/>
            <person name="Raoult D."/>
            <person name="Santos L.M.A."/>
            <person name="Elias M."/>
        </authorList>
    </citation>
    <scope>NUCLEOTIDE SEQUENCE [LARGE SCALE GENOMIC DNA]</scope>
    <source>
        <strain evidence="10">CCALA 838</strain>
    </source>
</reference>
<feature type="transmembrane region" description="Helical" evidence="8">
    <location>
        <begin position="158"/>
        <end position="180"/>
    </location>
</feature>
<dbReference type="RefSeq" id="WP_106874497.1">
    <property type="nucleotide sequence ID" value="NZ_CP027845.1"/>
</dbReference>
<sequence length="421" mass="46060">MIKLVKEFLKSLRDGERKNKITILLGNALDHYDTHIYALLAPFIAAVFFAPGDNLTNQIAAFGIASVGVITRPLGAILFGRLALFIGPLRALRYSLVGVAIATFLIALLPSYEQAGPLAPLFLLFMRSLQSIFASGEGAIAGLYIVSSHDQRKRNVSSSLYSMSTMVGIMIAAVVARLVSHSSDPLIYWRVGFAFGFLTSIVSIFIRANGYRATKMHVNNKTQNVWGIIKTNKDKIWRIIFLNGFSYISYPIAFTIMNSILPSAKDISIQEALYLHSWLIIFDAFVIPLGGFLPRDNIKLERVMLSGIAIVFITSSILFASLNVISLSTIMILRVIVIGVGVPFAVALRIWTANITDDCGEEKYLIAAIGGGIGMELLGRNIIILALFFFTTYSSLSPLILYILFLSGAAAFAISSHNKSS</sequence>
<keyword evidence="11" id="KW-1185">Reference proteome</keyword>
<evidence type="ECO:0000256" key="4">
    <source>
        <dbReference type="ARBA" id="ARBA00022692"/>
    </source>
</evidence>
<dbReference type="Pfam" id="PF07690">
    <property type="entry name" value="MFS_1"/>
    <property type="match status" value="1"/>
</dbReference>
<dbReference type="EMBL" id="CP027845">
    <property type="protein sequence ID" value="AVP87642.1"/>
    <property type="molecule type" value="Genomic_DNA"/>
</dbReference>
<dbReference type="InterPro" id="IPR051084">
    <property type="entry name" value="H+-coupled_symporters"/>
</dbReference>
<evidence type="ECO:0000256" key="1">
    <source>
        <dbReference type="ARBA" id="ARBA00004429"/>
    </source>
</evidence>
<dbReference type="InterPro" id="IPR036259">
    <property type="entry name" value="MFS_trans_sf"/>
</dbReference>
<dbReference type="Proteomes" id="UP000241762">
    <property type="component" value="Chromosome"/>
</dbReference>
<evidence type="ECO:0000256" key="3">
    <source>
        <dbReference type="ARBA" id="ARBA00022475"/>
    </source>
</evidence>
<evidence type="ECO:0000256" key="6">
    <source>
        <dbReference type="ARBA" id="ARBA00022989"/>
    </source>
</evidence>
<name>A0A2P1P8N9_9RICK</name>
<proteinExistence type="predicted"/>
<dbReference type="AlphaFoldDB" id="A0A2P1P8N9"/>
<feature type="transmembrane region" description="Helical" evidence="8">
    <location>
        <begin position="239"/>
        <end position="261"/>
    </location>
</feature>
<dbReference type="PANTHER" id="PTHR43528:SF1">
    <property type="entry name" value="ALPHA-KETOGLUTARATE PERMEASE"/>
    <property type="match status" value="1"/>
</dbReference>
<comment type="subcellular location">
    <subcellularLocation>
        <location evidence="1">Cell inner membrane</location>
        <topology evidence="1">Multi-pass membrane protein</topology>
    </subcellularLocation>
</comment>
<dbReference type="SUPFAM" id="SSF103473">
    <property type="entry name" value="MFS general substrate transporter"/>
    <property type="match status" value="1"/>
</dbReference>
<feature type="transmembrane region" description="Helical" evidence="8">
    <location>
        <begin position="58"/>
        <end position="79"/>
    </location>
</feature>
<protein>
    <submittedName>
        <fullName evidence="10">Proline/betaine transporter</fullName>
    </submittedName>
</protein>
<feature type="transmembrane region" description="Helical" evidence="8">
    <location>
        <begin position="331"/>
        <end position="352"/>
    </location>
</feature>
<dbReference type="InterPro" id="IPR020846">
    <property type="entry name" value="MFS_dom"/>
</dbReference>
<feature type="domain" description="Major facilitator superfamily (MFS) profile" evidence="9">
    <location>
        <begin position="19"/>
        <end position="421"/>
    </location>
</feature>
<feature type="transmembrane region" description="Helical" evidence="8">
    <location>
        <begin position="305"/>
        <end position="325"/>
    </location>
</feature>
<feature type="transmembrane region" description="Helical" evidence="8">
    <location>
        <begin position="34"/>
        <end position="52"/>
    </location>
</feature>
<keyword evidence="2" id="KW-0813">Transport</keyword>
<organism evidence="10 11">
    <name type="scientific">Candidatus Phycorickettsia trachydisci</name>
    <dbReference type="NCBI Taxonomy" id="2115978"/>
    <lineage>
        <taxon>Bacteria</taxon>
        <taxon>Pseudomonadati</taxon>
        <taxon>Pseudomonadota</taxon>
        <taxon>Alphaproteobacteria</taxon>
        <taxon>Rickettsiales</taxon>
        <taxon>Rickettsiaceae</taxon>
        <taxon>Candidatus Phycorickettsia</taxon>
    </lineage>
</organism>
<evidence type="ECO:0000259" key="9">
    <source>
        <dbReference type="PROSITE" id="PS50850"/>
    </source>
</evidence>
<gene>
    <name evidence="10" type="ORF">phytr_7020</name>
</gene>
<keyword evidence="3" id="KW-1003">Cell membrane</keyword>